<gene>
    <name evidence="3" type="ORF">CIK59_12865</name>
    <name evidence="2" type="ORF">CIK79_15820</name>
</gene>
<dbReference type="InterPro" id="IPR013879">
    <property type="entry name" value="DUF1761"/>
</dbReference>
<dbReference type="Proteomes" id="UP000218377">
    <property type="component" value="Unassembled WGS sequence"/>
</dbReference>
<evidence type="ECO:0000313" key="5">
    <source>
        <dbReference type="Proteomes" id="UP000218377"/>
    </source>
</evidence>
<evidence type="ECO:0000313" key="4">
    <source>
        <dbReference type="Proteomes" id="UP000217881"/>
    </source>
</evidence>
<evidence type="ECO:0000313" key="2">
    <source>
        <dbReference type="EMBL" id="PCC19629.1"/>
    </source>
</evidence>
<proteinExistence type="predicted"/>
<evidence type="ECO:0000256" key="1">
    <source>
        <dbReference type="SAM" id="Phobius"/>
    </source>
</evidence>
<protein>
    <submittedName>
        <fullName evidence="2">Uncharacterized protein</fullName>
    </submittedName>
</protein>
<name>A0A2A3X7I1_BREAU</name>
<feature type="transmembrane region" description="Helical" evidence="1">
    <location>
        <begin position="59"/>
        <end position="78"/>
    </location>
</feature>
<sequence>MIGAPAVLTAFAHLNWLAVGLAGLAYYLLGAVWFTPLFGNAWDRSIGYDRSKSARFGPAYYVVPLVSAVVVAIALGMIHSALESSTLGDALVIGVIVGLGVAAAVSVNNALTPHTPHPFVFGAVTGGYHFVGIVIVSAIVELVST</sequence>
<organism evidence="2 5">
    <name type="scientific">Brevibacterium aurantiacum</name>
    <dbReference type="NCBI Taxonomy" id="273384"/>
    <lineage>
        <taxon>Bacteria</taxon>
        <taxon>Bacillati</taxon>
        <taxon>Actinomycetota</taxon>
        <taxon>Actinomycetes</taxon>
        <taxon>Micrococcales</taxon>
        <taxon>Brevibacteriaceae</taxon>
        <taxon>Brevibacterium</taxon>
    </lineage>
</organism>
<dbReference type="RefSeq" id="WP_096146701.1">
    <property type="nucleotide sequence ID" value="NZ_CP025331.1"/>
</dbReference>
<dbReference type="AlphaFoldDB" id="A0A2A3X7I1"/>
<keyword evidence="1" id="KW-0812">Transmembrane</keyword>
<dbReference type="Proteomes" id="UP000217881">
    <property type="component" value="Unassembled WGS sequence"/>
</dbReference>
<evidence type="ECO:0000313" key="3">
    <source>
        <dbReference type="EMBL" id="PCC53019.1"/>
    </source>
</evidence>
<reference evidence="4 5" key="1">
    <citation type="journal article" date="2017" name="Elife">
        <title>Extensive horizontal gene transfer in cheese-associated bacteria.</title>
        <authorList>
            <person name="Bonham K.S."/>
            <person name="Wolfe B.E."/>
            <person name="Dutton R.J."/>
        </authorList>
    </citation>
    <scope>NUCLEOTIDE SEQUENCE [LARGE SCALE GENOMIC DNA]</scope>
    <source>
        <strain evidence="3 4">738_8</strain>
        <strain evidence="2 5">JB5</strain>
    </source>
</reference>
<feature type="transmembrane region" description="Helical" evidence="1">
    <location>
        <begin position="16"/>
        <end position="38"/>
    </location>
</feature>
<dbReference type="EMBL" id="NRHA01000014">
    <property type="protein sequence ID" value="PCC53019.1"/>
    <property type="molecule type" value="Genomic_DNA"/>
</dbReference>
<feature type="transmembrane region" description="Helical" evidence="1">
    <location>
        <begin position="119"/>
        <end position="140"/>
    </location>
</feature>
<feature type="transmembrane region" description="Helical" evidence="1">
    <location>
        <begin position="90"/>
        <end position="107"/>
    </location>
</feature>
<accession>A0A2A3X7I1</accession>
<comment type="caution">
    <text evidence="2">The sequence shown here is derived from an EMBL/GenBank/DDBJ whole genome shotgun (WGS) entry which is preliminary data.</text>
</comment>
<keyword evidence="1" id="KW-0472">Membrane</keyword>
<dbReference type="EMBL" id="NRGX01000001">
    <property type="protein sequence ID" value="PCC19629.1"/>
    <property type="molecule type" value="Genomic_DNA"/>
</dbReference>
<dbReference type="Pfam" id="PF08570">
    <property type="entry name" value="DUF1761"/>
    <property type="match status" value="1"/>
</dbReference>
<keyword evidence="1" id="KW-1133">Transmembrane helix</keyword>